<dbReference type="Proteomes" id="UP000052946">
    <property type="component" value="Unassembled WGS sequence"/>
</dbReference>
<feature type="compositionally biased region" description="Polar residues" evidence="2">
    <location>
        <begin position="36"/>
        <end position="45"/>
    </location>
</feature>
<dbReference type="OrthoDB" id="2721848at2"/>
<dbReference type="Pfam" id="PF11611">
    <property type="entry name" value="DUF4352"/>
    <property type="match status" value="1"/>
</dbReference>
<dbReference type="InterPro" id="IPR029051">
    <property type="entry name" value="DUF4352"/>
</dbReference>
<dbReference type="AlphaFoldDB" id="A0A0U9HDM9"/>
<evidence type="ECO:0000313" key="6">
    <source>
        <dbReference type="Proteomes" id="UP000052946"/>
    </source>
</evidence>
<feature type="domain" description="DUF4352" evidence="4">
    <location>
        <begin position="120"/>
        <end position="222"/>
    </location>
</feature>
<comment type="caution">
    <text evidence="5">The sequence shown here is derived from an EMBL/GenBank/DDBJ whole genome shotgun (WGS) entry which is preliminary data.</text>
</comment>
<feature type="chain" id="PRO_5038446551" evidence="3">
    <location>
        <begin position="23"/>
        <end position="246"/>
    </location>
</feature>
<feature type="compositionally biased region" description="Basic and acidic residues" evidence="2">
    <location>
        <begin position="62"/>
        <end position="81"/>
    </location>
</feature>
<reference evidence="6" key="1">
    <citation type="submission" date="2015-07" db="EMBL/GenBank/DDBJ databases">
        <title>Draft Genome Sequence of Oceanobacillus picturae Heshi-B3 that Was Isolated from Fermented Rice Bran with Aging Salted Mackerel, Which Was Named Heshiko as Traditional Fermented Seafood in Japan.</title>
        <authorList>
            <person name="Akuzawa S."/>
            <person name="Nakagawa J."/>
            <person name="Kanekatsu T."/>
            <person name="Kanesaki Y."/>
            <person name="Suzuki T."/>
        </authorList>
    </citation>
    <scope>NUCLEOTIDE SEQUENCE [LARGE SCALE GENOMIC DNA]</scope>
    <source>
        <strain evidence="6">Heshi-B3</strain>
    </source>
</reference>
<dbReference type="PROSITE" id="PS51257">
    <property type="entry name" value="PROKAR_LIPOPROTEIN"/>
    <property type="match status" value="1"/>
</dbReference>
<proteinExistence type="predicted"/>
<dbReference type="InterPro" id="IPR029050">
    <property type="entry name" value="Immunoprotect_excell_Ig-like"/>
</dbReference>
<sequence>MKSKLTSFLIIVSIILILGACANEEDTKANEDEQNLNETMEGNSNKGEDSSDNNASEASTEDNNKSNEDSEESEKNLRDGVFDNQSDSVEIRETTAGYGIETPDQIGLKVGDTGYFDDTMGTFEVTVNSAELLYELDGEESQADHFFLMNITIKNTGEETWNAQDFLYGLRVTDDLEMTGYGDYAESFDSVEQMTDDIAPNEESTGQFVTEVYDGDTYYFKMRSGITEGSGESNNVVWEIAKEELQ</sequence>
<name>A0A0U9HDM9_9BACI</name>
<dbReference type="Gene3D" id="2.60.40.1240">
    <property type="match status" value="1"/>
</dbReference>
<evidence type="ECO:0000313" key="5">
    <source>
        <dbReference type="EMBL" id="GAQ19913.1"/>
    </source>
</evidence>
<gene>
    <name evidence="5" type="ORF">OPHB3_3898</name>
</gene>
<dbReference type="RefSeq" id="WP_058951400.1">
    <property type="nucleotide sequence ID" value="NZ_BBXV01000080.1"/>
</dbReference>
<evidence type="ECO:0000256" key="3">
    <source>
        <dbReference type="SAM" id="SignalP"/>
    </source>
</evidence>
<feature type="region of interest" description="Disordered" evidence="2">
    <location>
        <begin position="26"/>
        <end position="89"/>
    </location>
</feature>
<feature type="signal peptide" evidence="3">
    <location>
        <begin position="1"/>
        <end position="22"/>
    </location>
</feature>
<protein>
    <submittedName>
        <fullName evidence="5">ABC transporter substrate-binding protein</fullName>
    </submittedName>
</protein>
<accession>A0A0U9HDM9</accession>
<reference evidence="5 6" key="2">
    <citation type="journal article" date="2016" name="Genome Announc.">
        <title>Draft Genome Sequence of Oceanobacillus picturae Heshi-B3, Isolated from Fermented Rice Bran in a Traditional Japanese Seafood Dish.</title>
        <authorList>
            <person name="Akuzawa S."/>
            <person name="Nagaoka J."/>
            <person name="Kanekatsu M."/>
            <person name="Kanesaki Y."/>
            <person name="Suzuki T."/>
        </authorList>
    </citation>
    <scope>NUCLEOTIDE SEQUENCE [LARGE SCALE GENOMIC DNA]</scope>
    <source>
        <strain evidence="5 6">Heshi-B3</strain>
    </source>
</reference>
<keyword evidence="1 3" id="KW-0732">Signal</keyword>
<evidence type="ECO:0000256" key="2">
    <source>
        <dbReference type="SAM" id="MobiDB-lite"/>
    </source>
</evidence>
<evidence type="ECO:0000256" key="1">
    <source>
        <dbReference type="ARBA" id="ARBA00022729"/>
    </source>
</evidence>
<organism evidence="5 6">
    <name type="scientific">Oceanobacillus picturae</name>
    <dbReference type="NCBI Taxonomy" id="171693"/>
    <lineage>
        <taxon>Bacteria</taxon>
        <taxon>Bacillati</taxon>
        <taxon>Bacillota</taxon>
        <taxon>Bacilli</taxon>
        <taxon>Bacillales</taxon>
        <taxon>Bacillaceae</taxon>
        <taxon>Oceanobacillus</taxon>
    </lineage>
</organism>
<dbReference type="EMBL" id="BBXV01000080">
    <property type="protein sequence ID" value="GAQ19913.1"/>
    <property type="molecule type" value="Genomic_DNA"/>
</dbReference>
<evidence type="ECO:0000259" key="4">
    <source>
        <dbReference type="Pfam" id="PF11611"/>
    </source>
</evidence>